<dbReference type="InterPro" id="IPR016135">
    <property type="entry name" value="UBQ-conjugating_enzyme/RWD"/>
</dbReference>
<evidence type="ECO:0000313" key="9">
    <source>
        <dbReference type="Proteomes" id="UP000015354"/>
    </source>
</evidence>
<comment type="similarity">
    <text evidence="4">Belongs to the ubiquitin-conjugating enzyme family.</text>
</comment>
<dbReference type="InterPro" id="IPR023313">
    <property type="entry name" value="UBQ-conjugating_AS"/>
</dbReference>
<dbReference type="SUPFAM" id="SSF54495">
    <property type="entry name" value="UBC-like"/>
    <property type="match status" value="1"/>
</dbReference>
<accession>S9UN90</accession>
<evidence type="ECO:0000256" key="3">
    <source>
        <dbReference type="PROSITE-ProRule" id="PRU10133"/>
    </source>
</evidence>
<proteinExistence type="inferred from homology"/>
<evidence type="ECO:0000313" key="7">
    <source>
        <dbReference type="EMBL" id="EPY32332.1"/>
    </source>
</evidence>
<dbReference type="EMBL" id="ATMH01004967">
    <property type="protein sequence ID" value="EPY28613.1"/>
    <property type="molecule type" value="Genomic_DNA"/>
</dbReference>
<dbReference type="PANTHER" id="PTHR24067">
    <property type="entry name" value="UBIQUITIN-CONJUGATING ENZYME E2"/>
    <property type="match status" value="1"/>
</dbReference>
<keyword evidence="2 4" id="KW-0833">Ubl conjugation pathway</keyword>
<evidence type="ECO:0000313" key="8">
    <source>
        <dbReference type="EMBL" id="EPY34733.1"/>
    </source>
</evidence>
<dbReference type="Gene3D" id="3.10.110.10">
    <property type="entry name" value="Ubiquitin Conjugating Enzyme"/>
    <property type="match status" value="1"/>
</dbReference>
<reference evidence="7" key="2">
    <citation type="submission" date="2013-03" db="EMBL/GenBank/DDBJ databases">
        <authorList>
            <person name="Motta M.C.M."/>
            <person name="Martins A.C.A."/>
            <person name="Preta C.M.C.C."/>
            <person name="Silva R."/>
            <person name="de Souza S.S."/>
            <person name="Klein C.C."/>
            <person name="de Almeida L.G.P."/>
            <person name="Cunha O.L."/>
            <person name="Colabardini A.C."/>
            <person name="Lima B.A."/>
            <person name="Machado C.R."/>
            <person name="Soares C.M.A."/>
            <person name="de Menezes C.B.A."/>
            <person name="Bartolomeu D.C."/>
            <person name="Grisard E.C."/>
            <person name="Fantinatti-Garboggini F."/>
            <person name="Rodrigues-Luiz G.F."/>
            <person name="Wagner G."/>
            <person name="Goldman G.H."/>
            <person name="Fietto J.L.R."/>
            <person name="Ciapina L.P."/>
            <person name="Brocchi M."/>
            <person name="Elias M.C."/>
            <person name="Goldman M.H.S."/>
            <person name="Sagot M.-F."/>
            <person name="Pereira M."/>
            <person name="Stoco P.H."/>
            <person name="Teixeira S.M.R."/>
            <person name="de Mendonca-Neto R.P."/>
            <person name="Maciel T.E.F."/>
            <person name="Mendes T.A.O."/>
            <person name="Urmenyi T.P."/>
            <person name="Teixeira M.M.G."/>
            <person name="de Camargo E.F.P."/>
            <person name="de Sousa W."/>
            <person name="Schenkman S."/>
            <person name="de Vasconcelos A.T.R."/>
        </authorList>
    </citation>
    <scope>NUCLEOTIDE SEQUENCE</scope>
</reference>
<dbReference type="PROSITE" id="PS50127">
    <property type="entry name" value="UBC_2"/>
    <property type="match status" value="1"/>
</dbReference>
<dbReference type="AlphaFoldDB" id="S9UN90"/>
<sequence>MSDGSKSGAASRLQKELMELMMGGAEGISAFPYNDDLFHWIGTVQGVDHTPYEGMEFQLSIVFSPNYPFEAPQVTFVTPCFHPNVDTHGAICLDILKEKWSAVYSASAILLSIQNLLNHPNNQSPLNNQAALMWGNTDEYRRAVQATYGMGTRAVA</sequence>
<name>S9UN90_9TRYP</name>
<dbReference type="PROSITE" id="PS00183">
    <property type="entry name" value="UBC_1"/>
    <property type="match status" value="1"/>
</dbReference>
<reference evidence="7 9" key="1">
    <citation type="journal article" date="2013" name="PLoS ONE">
        <title>Predicting the Proteins of Angomonas deanei, Strigomonas culicis and Their Respective Endosymbionts Reveals New Aspects of the Trypanosomatidae Family.</title>
        <authorList>
            <person name="Motta M.C."/>
            <person name="Martins A.C."/>
            <person name="de Souza S.S."/>
            <person name="Catta-Preta C.M."/>
            <person name="Silva R."/>
            <person name="Klein C.C."/>
            <person name="de Almeida L.G."/>
            <person name="de Lima Cunha O."/>
            <person name="Ciapina L.P."/>
            <person name="Brocchi M."/>
            <person name="Colabardini A.C."/>
            <person name="de Araujo Lima B."/>
            <person name="Machado C.R."/>
            <person name="de Almeida Soares C.M."/>
            <person name="Probst C.M."/>
            <person name="de Menezes C.B."/>
            <person name="Thompson C.E."/>
            <person name="Bartholomeu D.C."/>
            <person name="Gradia D.F."/>
            <person name="Pavoni D.P."/>
            <person name="Grisard E.C."/>
            <person name="Fantinatti-Garboggini F."/>
            <person name="Marchini F.K."/>
            <person name="Rodrigues-Luiz G.F."/>
            <person name="Wagner G."/>
            <person name="Goldman G.H."/>
            <person name="Fietto J.L."/>
            <person name="Elias M.C."/>
            <person name="Goldman M.H."/>
            <person name="Sagot M.F."/>
            <person name="Pereira M."/>
            <person name="Stoco P.H."/>
            <person name="de Mendonca-Neto R.P."/>
            <person name="Teixeira S.M."/>
            <person name="Maciel T.E."/>
            <person name="de Oliveira Mendes T.A."/>
            <person name="Urmenyi T.P."/>
            <person name="de Souza W."/>
            <person name="Schenkman S."/>
            <person name="de Vasconcelos A.T."/>
        </authorList>
    </citation>
    <scope>NUCLEOTIDE SEQUENCE [LARGE SCALE GENOMIC DNA]</scope>
</reference>
<dbReference type="Proteomes" id="UP000015354">
    <property type="component" value="Unassembled WGS sequence"/>
</dbReference>
<dbReference type="SMART" id="SM00212">
    <property type="entry name" value="UBCc"/>
    <property type="match status" value="1"/>
</dbReference>
<keyword evidence="4" id="KW-0067">ATP-binding</keyword>
<dbReference type="EMBL" id="ATMH01001369">
    <property type="protein sequence ID" value="EPY34733.1"/>
    <property type="molecule type" value="Genomic_DNA"/>
</dbReference>
<dbReference type="InterPro" id="IPR000608">
    <property type="entry name" value="UBC"/>
</dbReference>
<evidence type="ECO:0000256" key="1">
    <source>
        <dbReference type="ARBA" id="ARBA00022679"/>
    </source>
</evidence>
<organism evidence="7 9">
    <name type="scientific">Strigomonas culicis</name>
    <dbReference type="NCBI Taxonomy" id="28005"/>
    <lineage>
        <taxon>Eukaryota</taxon>
        <taxon>Discoba</taxon>
        <taxon>Euglenozoa</taxon>
        <taxon>Kinetoplastea</taxon>
        <taxon>Metakinetoplastina</taxon>
        <taxon>Trypanosomatida</taxon>
        <taxon>Trypanosomatidae</taxon>
        <taxon>Strigomonadinae</taxon>
        <taxon>Strigomonas</taxon>
    </lineage>
</organism>
<keyword evidence="9" id="KW-1185">Reference proteome</keyword>
<dbReference type="OrthoDB" id="10253686at2759"/>
<evidence type="ECO:0000259" key="5">
    <source>
        <dbReference type="PROSITE" id="PS50127"/>
    </source>
</evidence>
<dbReference type="GO" id="GO:0005524">
    <property type="term" value="F:ATP binding"/>
    <property type="evidence" value="ECO:0007669"/>
    <property type="project" value="UniProtKB-UniRule"/>
</dbReference>
<dbReference type="Pfam" id="PF00179">
    <property type="entry name" value="UQ_con"/>
    <property type="match status" value="1"/>
</dbReference>
<evidence type="ECO:0000256" key="4">
    <source>
        <dbReference type="RuleBase" id="RU362109"/>
    </source>
</evidence>
<dbReference type="InterPro" id="IPR050113">
    <property type="entry name" value="Ub_conjugating_enzyme"/>
</dbReference>
<feature type="active site" description="Glycyl thioester intermediate" evidence="3">
    <location>
        <position position="92"/>
    </location>
</feature>
<evidence type="ECO:0000256" key="2">
    <source>
        <dbReference type="ARBA" id="ARBA00022786"/>
    </source>
</evidence>
<feature type="domain" description="UBC core" evidence="5">
    <location>
        <begin position="8"/>
        <end position="153"/>
    </location>
</feature>
<dbReference type="CDD" id="cd23791">
    <property type="entry name" value="UBCc_UBE2C"/>
    <property type="match status" value="1"/>
</dbReference>
<gene>
    <name evidence="8" type="ORF">STCU_01369</name>
    <name evidence="7" type="ORF">STCU_02864</name>
    <name evidence="6" type="ORF">STCU_04967</name>
</gene>
<dbReference type="GO" id="GO:0016740">
    <property type="term" value="F:transferase activity"/>
    <property type="evidence" value="ECO:0007669"/>
    <property type="project" value="UniProtKB-KW"/>
</dbReference>
<keyword evidence="4" id="KW-0547">Nucleotide-binding</keyword>
<dbReference type="EMBL" id="ATMH01002864">
    <property type="protein sequence ID" value="EPY32332.1"/>
    <property type="molecule type" value="Genomic_DNA"/>
</dbReference>
<evidence type="ECO:0000313" key="6">
    <source>
        <dbReference type="EMBL" id="EPY28613.1"/>
    </source>
</evidence>
<comment type="caution">
    <text evidence="7">The sequence shown here is derived from an EMBL/GenBank/DDBJ whole genome shotgun (WGS) entry which is preliminary data.</text>
</comment>
<protein>
    <submittedName>
        <fullName evidence="7">Ubiquitin-conjugating enzyme E2 C</fullName>
    </submittedName>
</protein>
<keyword evidence="1" id="KW-0808">Transferase</keyword>